<dbReference type="PANTHER" id="PTHR30231">
    <property type="entry name" value="DNA POLYMERASE III SUBUNIT EPSILON"/>
    <property type="match status" value="1"/>
</dbReference>
<dbReference type="CDD" id="cd06127">
    <property type="entry name" value="DEDDh"/>
    <property type="match status" value="1"/>
</dbReference>
<dbReference type="FunFam" id="3.30.420.10:FF:000045">
    <property type="entry name" value="3'-5' exonuclease DinG"/>
    <property type="match status" value="1"/>
</dbReference>
<sequence>MEPIAVIDFETTGISPGQQGRATEIAAVLVEDGHIVARYQSLMNAGVSVPPFIEALTGISTRMLREAPPAAQVMREVAAFVGDTPLVAHNAAFDQKFWDAELARIGLARRQAFACSMLLSRRLLPDAPNHKLGNLTAWAQLPVTGQAHRALADAEMAANLTTYLLDQLQTRHRVAAPTHSLLCALQRVPKARVGEFLRQQPGKSAPCRSR</sequence>
<gene>
    <name evidence="4" type="ORF">DAI18_11665</name>
</gene>
<dbReference type="InterPro" id="IPR012337">
    <property type="entry name" value="RNaseH-like_sf"/>
</dbReference>
<evidence type="ECO:0000256" key="2">
    <source>
        <dbReference type="ARBA" id="ARBA00026073"/>
    </source>
</evidence>
<dbReference type="AlphaFoldDB" id="A0A2S0PFJ4"/>
<proteinExistence type="predicted"/>
<dbReference type="KEGG" id="maer:DAI18_11665"/>
<dbReference type="STRING" id="1122240.GCA_000620105_03139"/>
<dbReference type="Pfam" id="PF00929">
    <property type="entry name" value="RNase_T"/>
    <property type="match status" value="1"/>
</dbReference>
<dbReference type="GO" id="GO:0008408">
    <property type="term" value="F:3'-5' exonuclease activity"/>
    <property type="evidence" value="ECO:0007669"/>
    <property type="project" value="TreeGrafter"/>
</dbReference>
<evidence type="ECO:0000256" key="1">
    <source>
        <dbReference type="ARBA" id="ARBA00025483"/>
    </source>
</evidence>
<accession>A0A2S0PFJ4</accession>
<dbReference type="GO" id="GO:0045004">
    <property type="term" value="P:DNA replication proofreading"/>
    <property type="evidence" value="ECO:0007669"/>
    <property type="project" value="TreeGrafter"/>
</dbReference>
<evidence type="ECO:0000259" key="3">
    <source>
        <dbReference type="SMART" id="SM00479"/>
    </source>
</evidence>
<dbReference type="InterPro" id="IPR036397">
    <property type="entry name" value="RNaseH_sf"/>
</dbReference>
<organism evidence="4 5">
    <name type="scientific">Microvirgula aerodenitrificans</name>
    <dbReference type="NCBI Taxonomy" id="57480"/>
    <lineage>
        <taxon>Bacteria</taxon>
        <taxon>Pseudomonadati</taxon>
        <taxon>Pseudomonadota</taxon>
        <taxon>Betaproteobacteria</taxon>
        <taxon>Neisseriales</taxon>
        <taxon>Aquaspirillaceae</taxon>
        <taxon>Microvirgula</taxon>
    </lineage>
</organism>
<comment type="function">
    <text evidence="1">DNA polymerase III is a complex, multichain enzyme responsible for most of the replicative synthesis in bacteria. The epsilon subunit contain the editing function and is a proofreading 3'-5' exonuclease.</text>
</comment>
<keyword evidence="5" id="KW-1185">Reference proteome</keyword>
<dbReference type="GO" id="GO:0003676">
    <property type="term" value="F:nucleic acid binding"/>
    <property type="evidence" value="ECO:0007669"/>
    <property type="project" value="InterPro"/>
</dbReference>
<name>A0A2S0PFJ4_9NEIS</name>
<evidence type="ECO:0000313" key="5">
    <source>
        <dbReference type="Proteomes" id="UP000244173"/>
    </source>
</evidence>
<dbReference type="PANTHER" id="PTHR30231:SF37">
    <property type="entry name" value="EXODEOXYRIBONUCLEASE 10"/>
    <property type="match status" value="1"/>
</dbReference>
<dbReference type="SMART" id="SM00479">
    <property type="entry name" value="EXOIII"/>
    <property type="match status" value="1"/>
</dbReference>
<dbReference type="InterPro" id="IPR013520">
    <property type="entry name" value="Ribonucl_H"/>
</dbReference>
<dbReference type="Proteomes" id="UP000244173">
    <property type="component" value="Chromosome"/>
</dbReference>
<dbReference type="SUPFAM" id="SSF53098">
    <property type="entry name" value="Ribonuclease H-like"/>
    <property type="match status" value="1"/>
</dbReference>
<comment type="subunit">
    <text evidence="2">DNA polymerase III contains a core (composed of alpha, epsilon and theta chains) that associates with a tau subunit. This core dimerizes to form the POLIII' complex. PolIII' associates with the gamma complex (composed of gamma, delta, delta', psi and chi chains) and with the beta chain to form the complete DNA polymerase III complex.</text>
</comment>
<dbReference type="Gene3D" id="3.30.420.10">
    <property type="entry name" value="Ribonuclease H-like superfamily/Ribonuclease H"/>
    <property type="match status" value="1"/>
</dbReference>
<feature type="domain" description="Exonuclease" evidence="3">
    <location>
        <begin position="3"/>
        <end position="170"/>
    </location>
</feature>
<protein>
    <submittedName>
        <fullName evidence="4">DNA polymerase III subunit epsilon</fullName>
    </submittedName>
</protein>
<dbReference type="RefSeq" id="WP_107890336.1">
    <property type="nucleotide sequence ID" value="NZ_CP028519.1"/>
</dbReference>
<dbReference type="OrthoDB" id="9803913at2"/>
<evidence type="ECO:0000313" key="4">
    <source>
        <dbReference type="EMBL" id="AVY96073.1"/>
    </source>
</evidence>
<dbReference type="EMBL" id="CP028519">
    <property type="protein sequence ID" value="AVY96073.1"/>
    <property type="molecule type" value="Genomic_DNA"/>
</dbReference>
<dbReference type="GO" id="GO:0005829">
    <property type="term" value="C:cytosol"/>
    <property type="evidence" value="ECO:0007669"/>
    <property type="project" value="TreeGrafter"/>
</dbReference>
<reference evidence="4 5" key="1">
    <citation type="submission" date="2018-04" db="EMBL/GenBank/DDBJ databases">
        <title>Denitrifier Microvirgula.</title>
        <authorList>
            <person name="Anderson E."/>
            <person name="Jang J."/>
            <person name="Ishii S."/>
        </authorList>
    </citation>
    <scope>NUCLEOTIDE SEQUENCE [LARGE SCALE GENOMIC DNA]</scope>
    <source>
        <strain evidence="4 5">BE2.4</strain>
    </source>
</reference>